<dbReference type="SMART" id="SM01011">
    <property type="entry name" value="AMP_N"/>
    <property type="match status" value="1"/>
</dbReference>
<evidence type="ECO:0000256" key="3">
    <source>
        <dbReference type="ARBA" id="ARBA00022801"/>
    </source>
</evidence>
<dbReference type="GO" id="GO:0070006">
    <property type="term" value="F:metalloaminopeptidase activity"/>
    <property type="evidence" value="ECO:0007669"/>
    <property type="project" value="InterPro"/>
</dbReference>
<dbReference type="InterPro" id="IPR052433">
    <property type="entry name" value="X-Pro_dipept-like"/>
</dbReference>
<keyword evidence="1" id="KW-0645">Protease</keyword>
<evidence type="ECO:0000256" key="2">
    <source>
        <dbReference type="ARBA" id="ARBA00022723"/>
    </source>
</evidence>
<organism evidence="7 8">
    <name type="scientific">Steinernema glaseri</name>
    <dbReference type="NCBI Taxonomy" id="37863"/>
    <lineage>
        <taxon>Eukaryota</taxon>
        <taxon>Metazoa</taxon>
        <taxon>Ecdysozoa</taxon>
        <taxon>Nematoda</taxon>
        <taxon>Chromadorea</taxon>
        <taxon>Rhabditida</taxon>
        <taxon>Tylenchina</taxon>
        <taxon>Panagrolaimomorpha</taxon>
        <taxon>Strongyloidoidea</taxon>
        <taxon>Steinernematidae</taxon>
        <taxon>Steinernema</taxon>
    </lineage>
</organism>
<dbReference type="Proteomes" id="UP000095287">
    <property type="component" value="Unplaced"/>
</dbReference>
<dbReference type="SUPFAM" id="SSF53092">
    <property type="entry name" value="Creatinase/prolidase N-terminal domain"/>
    <property type="match status" value="1"/>
</dbReference>
<dbReference type="PANTHER" id="PTHR48480:SF2">
    <property type="entry name" value="PEPTIDASE D"/>
    <property type="match status" value="1"/>
</dbReference>
<keyword evidence="4" id="KW-0224">Dipeptidase</keyword>
<dbReference type="AlphaFoldDB" id="A0A1I7YB17"/>
<dbReference type="PANTHER" id="PTHR48480">
    <property type="match status" value="1"/>
</dbReference>
<protein>
    <submittedName>
        <fullName evidence="8">AMP_N domain-containing protein</fullName>
    </submittedName>
</protein>
<keyword evidence="5" id="KW-0482">Metalloprotease</keyword>
<name>A0A1I7YB17_9BILA</name>
<feature type="domain" description="Aminopeptidase P N-terminal" evidence="6">
    <location>
        <begin position="28"/>
        <end position="159"/>
    </location>
</feature>
<sequence length="172" mass="19878">MVHDSMCKNDDCGSMIMSFNRGRHTLHVEADLFVENRRRLADKFNNGCILLQGGVEKNRYNTDADDLPFRQESYFFWAFGVHESGVSGLINVITGKSVLFPPRLPEDYAIWEGQIRSADWYKEKYLVDEVIFNDQYAIYDYLKRENVEIVHVLVCVTCAFVNIFPLGGRKHG</sequence>
<dbReference type="Pfam" id="PF05195">
    <property type="entry name" value="AMP_N"/>
    <property type="match status" value="1"/>
</dbReference>
<keyword evidence="3" id="KW-0378">Hydrolase</keyword>
<dbReference type="Gene3D" id="3.40.350.10">
    <property type="entry name" value="Creatinase/prolidase N-terminal domain"/>
    <property type="match status" value="1"/>
</dbReference>
<dbReference type="GO" id="GO:0016805">
    <property type="term" value="F:dipeptidase activity"/>
    <property type="evidence" value="ECO:0007669"/>
    <property type="project" value="UniProtKB-KW"/>
</dbReference>
<dbReference type="InterPro" id="IPR007865">
    <property type="entry name" value="Aminopep_P_N"/>
</dbReference>
<keyword evidence="7" id="KW-1185">Reference proteome</keyword>
<evidence type="ECO:0000256" key="4">
    <source>
        <dbReference type="ARBA" id="ARBA00022997"/>
    </source>
</evidence>
<dbReference type="GO" id="GO:0030145">
    <property type="term" value="F:manganese ion binding"/>
    <property type="evidence" value="ECO:0007669"/>
    <property type="project" value="InterPro"/>
</dbReference>
<evidence type="ECO:0000313" key="7">
    <source>
        <dbReference type="Proteomes" id="UP000095287"/>
    </source>
</evidence>
<evidence type="ECO:0000256" key="1">
    <source>
        <dbReference type="ARBA" id="ARBA00022670"/>
    </source>
</evidence>
<proteinExistence type="predicted"/>
<dbReference type="WBParaSite" id="L893_g14546.t1">
    <property type="protein sequence ID" value="L893_g14546.t1"/>
    <property type="gene ID" value="L893_g14546"/>
</dbReference>
<reference evidence="8" key="1">
    <citation type="submission" date="2016-11" db="UniProtKB">
        <authorList>
            <consortium name="WormBaseParasite"/>
        </authorList>
    </citation>
    <scope>IDENTIFICATION</scope>
</reference>
<evidence type="ECO:0000259" key="6">
    <source>
        <dbReference type="SMART" id="SM01011"/>
    </source>
</evidence>
<evidence type="ECO:0000256" key="5">
    <source>
        <dbReference type="ARBA" id="ARBA00023049"/>
    </source>
</evidence>
<dbReference type="GO" id="GO:0006508">
    <property type="term" value="P:proteolysis"/>
    <property type="evidence" value="ECO:0007669"/>
    <property type="project" value="UniProtKB-KW"/>
</dbReference>
<accession>A0A1I7YB17</accession>
<dbReference type="InterPro" id="IPR029149">
    <property type="entry name" value="Creatin/AminoP/Spt16_N"/>
</dbReference>
<evidence type="ECO:0000313" key="8">
    <source>
        <dbReference type="WBParaSite" id="L893_g14546.t1"/>
    </source>
</evidence>
<keyword evidence="2" id="KW-0479">Metal-binding</keyword>